<accession>A0ABW7VSX4</accession>
<feature type="region of interest" description="Disordered" evidence="4">
    <location>
        <begin position="1"/>
        <end position="28"/>
    </location>
</feature>
<keyword evidence="1" id="KW-0285">Flavoprotein</keyword>
<name>A0ABW7VSX4_9NOCA</name>
<keyword evidence="7" id="KW-1185">Reference proteome</keyword>
<evidence type="ECO:0000313" key="7">
    <source>
        <dbReference type="Proteomes" id="UP001611494"/>
    </source>
</evidence>
<feature type="domain" description="FAD-binding PCMH-type" evidence="5">
    <location>
        <begin position="45"/>
        <end position="228"/>
    </location>
</feature>
<dbReference type="InterPro" id="IPR016170">
    <property type="entry name" value="Cytok_DH_C_sf"/>
</dbReference>
<dbReference type="Pfam" id="PF01565">
    <property type="entry name" value="FAD_binding_4"/>
    <property type="match status" value="1"/>
</dbReference>
<dbReference type="SUPFAM" id="SSF55103">
    <property type="entry name" value="FAD-linked oxidases, C-terminal domain"/>
    <property type="match status" value="1"/>
</dbReference>
<dbReference type="InterPro" id="IPR016167">
    <property type="entry name" value="FAD-bd_PCMH_sub1"/>
</dbReference>
<dbReference type="InterPro" id="IPR016164">
    <property type="entry name" value="FAD-linked_Oxase-like_C"/>
</dbReference>
<dbReference type="InterPro" id="IPR016169">
    <property type="entry name" value="FAD-bd_PCMH_sub2"/>
</dbReference>
<dbReference type="Gene3D" id="3.30.465.10">
    <property type="match status" value="1"/>
</dbReference>
<protein>
    <submittedName>
        <fullName evidence="6">FAD-binding oxidoreductase</fullName>
    </submittedName>
</protein>
<keyword evidence="3" id="KW-0560">Oxidoreductase</keyword>
<evidence type="ECO:0000256" key="3">
    <source>
        <dbReference type="ARBA" id="ARBA00023002"/>
    </source>
</evidence>
<dbReference type="EMBL" id="JBIRYL010000001">
    <property type="protein sequence ID" value="MFI2228805.1"/>
    <property type="molecule type" value="Genomic_DNA"/>
</dbReference>
<dbReference type="Gene3D" id="3.30.43.10">
    <property type="entry name" value="Uridine Diphospho-n-acetylenolpyruvylglucosamine Reductase, domain 2"/>
    <property type="match status" value="1"/>
</dbReference>
<sequence length="499" mass="54002">MSRHDPGALRKETEPGQANRQISSGADGAAVAVESRTRVQHAADLGEHRVREVRGTIFPASTEEVRQAVVSAARTNTPIFPLSTGRNWGMGSRSPVSDGCSILDAGRMTAVRTLDLDRGYAVIEPGVTQRQLAELLEDTPWMLNVTAGCADASIVGNTLERGDGTLRPRIDDLLGVEVVLGTGQVMTTGGLDRNGRYAGTVAGPDLTRAFVQSNLGVVTAMAIGLVPRPQTITLVHATFAKAALAEVVEAMIRVGRTRNATDGMLRLKDLFVVPAAGRAALPATADIDAVTVQLPLLGSRAAVEDSERTVRDIFSRVRGLVSYRSLDTAQTATDDPLYPRTLFARGIPSCINVQGGLGVTSCAQVDRSTIGRLMFLPVVPFERGDLSRAIELFEAEARRYGTAGMLEFNVVSQRSTNMVVQIPFLRDPGSIDRAHELRRAARRSFLRAGFPPYRSDIDHEPWELPDRAADYLDEPLHMLKRMYDPAAIIAPGRFLASDR</sequence>
<evidence type="ECO:0000256" key="2">
    <source>
        <dbReference type="ARBA" id="ARBA00022827"/>
    </source>
</evidence>
<gene>
    <name evidence="6" type="ORF">ACH49Z_03015</name>
</gene>
<dbReference type="RefSeq" id="WP_397059238.1">
    <property type="nucleotide sequence ID" value="NZ_JBIRYL010000001.1"/>
</dbReference>
<reference evidence="6 7" key="1">
    <citation type="submission" date="2024-10" db="EMBL/GenBank/DDBJ databases">
        <title>The Natural Products Discovery Center: Release of the First 8490 Sequenced Strains for Exploring Actinobacteria Biosynthetic Diversity.</title>
        <authorList>
            <person name="Kalkreuter E."/>
            <person name="Kautsar S.A."/>
            <person name="Yang D."/>
            <person name="Bader C.D."/>
            <person name="Teijaro C.N."/>
            <person name="Fluegel L."/>
            <person name="Davis C.M."/>
            <person name="Simpson J.R."/>
            <person name="Lauterbach L."/>
            <person name="Steele A.D."/>
            <person name="Gui C."/>
            <person name="Meng S."/>
            <person name="Li G."/>
            <person name="Viehrig K."/>
            <person name="Ye F."/>
            <person name="Su P."/>
            <person name="Kiefer A.F."/>
            <person name="Nichols A."/>
            <person name="Cepeda A.J."/>
            <person name="Yan W."/>
            <person name="Fan B."/>
            <person name="Jiang Y."/>
            <person name="Adhikari A."/>
            <person name="Zheng C.-J."/>
            <person name="Schuster L."/>
            <person name="Cowan T.M."/>
            <person name="Smanski M.J."/>
            <person name="Chevrette M.G."/>
            <person name="De Carvalho L.P.S."/>
            <person name="Shen B."/>
        </authorList>
    </citation>
    <scope>NUCLEOTIDE SEQUENCE [LARGE SCALE GENOMIC DNA]</scope>
    <source>
        <strain evidence="6 7">NPDC019377</strain>
    </source>
</reference>
<dbReference type="InterPro" id="IPR006094">
    <property type="entry name" value="Oxid_FAD_bind_N"/>
</dbReference>
<dbReference type="InterPro" id="IPR036318">
    <property type="entry name" value="FAD-bd_PCMH-like_sf"/>
</dbReference>
<dbReference type="InterPro" id="IPR016166">
    <property type="entry name" value="FAD-bd_PCMH"/>
</dbReference>
<evidence type="ECO:0000256" key="1">
    <source>
        <dbReference type="ARBA" id="ARBA00022630"/>
    </source>
</evidence>
<dbReference type="Proteomes" id="UP001611494">
    <property type="component" value="Unassembled WGS sequence"/>
</dbReference>
<evidence type="ECO:0000313" key="6">
    <source>
        <dbReference type="EMBL" id="MFI2228805.1"/>
    </source>
</evidence>
<keyword evidence="2" id="KW-0274">FAD</keyword>
<evidence type="ECO:0000259" key="5">
    <source>
        <dbReference type="PROSITE" id="PS51387"/>
    </source>
</evidence>
<feature type="compositionally biased region" description="Basic and acidic residues" evidence="4">
    <location>
        <begin position="1"/>
        <end position="14"/>
    </location>
</feature>
<organism evidence="6 7">
    <name type="scientific">Nocardia testacea</name>
    <dbReference type="NCBI Taxonomy" id="248551"/>
    <lineage>
        <taxon>Bacteria</taxon>
        <taxon>Bacillati</taxon>
        <taxon>Actinomycetota</taxon>
        <taxon>Actinomycetes</taxon>
        <taxon>Mycobacteriales</taxon>
        <taxon>Nocardiaceae</taxon>
        <taxon>Nocardia</taxon>
    </lineage>
</organism>
<evidence type="ECO:0000256" key="4">
    <source>
        <dbReference type="SAM" id="MobiDB-lite"/>
    </source>
</evidence>
<proteinExistence type="predicted"/>
<comment type="caution">
    <text evidence="6">The sequence shown here is derived from an EMBL/GenBank/DDBJ whole genome shotgun (WGS) entry which is preliminary data.</text>
</comment>
<dbReference type="PANTHER" id="PTHR11748">
    <property type="entry name" value="D-LACTATE DEHYDROGENASE"/>
    <property type="match status" value="1"/>
</dbReference>
<dbReference type="SUPFAM" id="SSF56176">
    <property type="entry name" value="FAD-binding/transporter-associated domain-like"/>
    <property type="match status" value="1"/>
</dbReference>
<dbReference type="PROSITE" id="PS51387">
    <property type="entry name" value="FAD_PCMH"/>
    <property type="match status" value="1"/>
</dbReference>
<dbReference type="Gene3D" id="3.40.462.10">
    <property type="entry name" value="FAD-linked oxidases, C-terminal domain"/>
    <property type="match status" value="1"/>
</dbReference>